<keyword evidence="3" id="KW-1185">Reference proteome</keyword>
<dbReference type="EMBL" id="AP026933">
    <property type="protein sequence ID" value="BDT04247.1"/>
    <property type="molecule type" value="Genomic_DNA"/>
</dbReference>
<feature type="signal peptide" evidence="1">
    <location>
        <begin position="1"/>
        <end position="26"/>
    </location>
</feature>
<proteinExistence type="predicted"/>
<reference evidence="2 3" key="1">
    <citation type="journal article" date="2022" name="Front. Microbiol.">
        <title>Male-killing mechanisms vary between Spiroplasma species.</title>
        <authorList>
            <person name="Arai H."/>
            <person name="Inoue M."/>
            <person name="Kageyama D."/>
        </authorList>
    </citation>
    <scope>NUCLEOTIDE SEQUENCE [LARGE SCALE GENOMIC DNA]</scope>
    <source>
        <strain evidence="3">sHm</strain>
    </source>
</reference>
<gene>
    <name evidence="2" type="ORF">SHM_18930</name>
</gene>
<evidence type="ECO:0000313" key="3">
    <source>
        <dbReference type="Proteomes" id="UP001163387"/>
    </source>
</evidence>
<dbReference type="PROSITE" id="PS51257">
    <property type="entry name" value="PROKAR_LIPOPROTEIN"/>
    <property type="match status" value="1"/>
</dbReference>
<organism evidence="2 3">
    <name type="scientific">Spiroplasma ixodetis</name>
    <dbReference type="NCBI Taxonomy" id="2141"/>
    <lineage>
        <taxon>Bacteria</taxon>
        <taxon>Bacillati</taxon>
        <taxon>Mycoplasmatota</taxon>
        <taxon>Mollicutes</taxon>
        <taxon>Entomoplasmatales</taxon>
        <taxon>Spiroplasmataceae</taxon>
        <taxon>Spiroplasma</taxon>
    </lineage>
</organism>
<sequence length="102" mass="11253">MNIIKSVLRLMSAVALTTVSTSSVIACDNQDFEENLLNAKVSQGLKLTNATGEGLLLPTINIDENDKSQVTWKINTTNIKVINLIKNDKKAKDEESFQFAKL</sequence>
<evidence type="ECO:0000256" key="1">
    <source>
        <dbReference type="SAM" id="SignalP"/>
    </source>
</evidence>
<feature type="chain" id="PRO_5047159118" description="Lipoprotein" evidence="1">
    <location>
        <begin position="27"/>
        <end position="102"/>
    </location>
</feature>
<evidence type="ECO:0000313" key="2">
    <source>
        <dbReference type="EMBL" id="BDT04247.1"/>
    </source>
</evidence>
<keyword evidence="1" id="KW-0732">Signal</keyword>
<dbReference type="RefSeq" id="WP_281748111.1">
    <property type="nucleotide sequence ID" value="NZ_AP026933.1"/>
</dbReference>
<dbReference type="Proteomes" id="UP001163387">
    <property type="component" value="Chromosome"/>
</dbReference>
<name>A0ABM8BWN3_9MOLU</name>
<evidence type="ECO:0008006" key="4">
    <source>
        <dbReference type="Google" id="ProtNLM"/>
    </source>
</evidence>
<protein>
    <recommendedName>
        <fullName evidence="4">Lipoprotein</fullName>
    </recommendedName>
</protein>
<accession>A0ABM8BWN3</accession>